<dbReference type="EMBL" id="JASCZI010001116">
    <property type="protein sequence ID" value="MED6114326.1"/>
    <property type="molecule type" value="Genomic_DNA"/>
</dbReference>
<evidence type="ECO:0000313" key="3">
    <source>
        <dbReference type="Proteomes" id="UP001341840"/>
    </source>
</evidence>
<evidence type="ECO:0000256" key="1">
    <source>
        <dbReference type="SAM" id="MobiDB-lite"/>
    </source>
</evidence>
<evidence type="ECO:0000313" key="2">
    <source>
        <dbReference type="EMBL" id="MED6114326.1"/>
    </source>
</evidence>
<protein>
    <submittedName>
        <fullName evidence="2">Uncharacterized protein</fullName>
    </submittedName>
</protein>
<sequence length="86" mass="9361">MGLLTSPRLVSHHSGVVNLAKIGGPNDVPASVWYQSKADTPEPLNPPTEADSSSPNQQIGPIQDVSPMPKRIRKPPTWVHDYHMGK</sequence>
<proteinExistence type="predicted"/>
<organism evidence="2 3">
    <name type="scientific">Stylosanthes scabra</name>
    <dbReference type="NCBI Taxonomy" id="79078"/>
    <lineage>
        <taxon>Eukaryota</taxon>
        <taxon>Viridiplantae</taxon>
        <taxon>Streptophyta</taxon>
        <taxon>Embryophyta</taxon>
        <taxon>Tracheophyta</taxon>
        <taxon>Spermatophyta</taxon>
        <taxon>Magnoliopsida</taxon>
        <taxon>eudicotyledons</taxon>
        <taxon>Gunneridae</taxon>
        <taxon>Pentapetalae</taxon>
        <taxon>rosids</taxon>
        <taxon>fabids</taxon>
        <taxon>Fabales</taxon>
        <taxon>Fabaceae</taxon>
        <taxon>Papilionoideae</taxon>
        <taxon>50 kb inversion clade</taxon>
        <taxon>dalbergioids sensu lato</taxon>
        <taxon>Dalbergieae</taxon>
        <taxon>Pterocarpus clade</taxon>
        <taxon>Stylosanthes</taxon>
    </lineage>
</organism>
<feature type="compositionally biased region" description="Polar residues" evidence="1">
    <location>
        <begin position="50"/>
        <end position="60"/>
    </location>
</feature>
<feature type="region of interest" description="Disordered" evidence="1">
    <location>
        <begin position="20"/>
        <end position="86"/>
    </location>
</feature>
<name>A0ABU6QRQ3_9FABA</name>
<dbReference type="Proteomes" id="UP001341840">
    <property type="component" value="Unassembled WGS sequence"/>
</dbReference>
<reference evidence="2 3" key="1">
    <citation type="journal article" date="2023" name="Plants (Basel)">
        <title>Bridging the Gap: Combining Genomics and Transcriptomics Approaches to Understand Stylosanthes scabra, an Orphan Legume from the Brazilian Caatinga.</title>
        <authorList>
            <person name="Ferreira-Neto J.R.C."/>
            <person name="da Silva M.D."/>
            <person name="Binneck E."/>
            <person name="de Melo N.F."/>
            <person name="da Silva R.H."/>
            <person name="de Melo A.L.T.M."/>
            <person name="Pandolfi V."/>
            <person name="Bustamante F.O."/>
            <person name="Brasileiro-Vidal A.C."/>
            <person name="Benko-Iseppon A.M."/>
        </authorList>
    </citation>
    <scope>NUCLEOTIDE SEQUENCE [LARGE SCALE GENOMIC DNA]</scope>
    <source>
        <tissue evidence="2">Leaves</tissue>
    </source>
</reference>
<keyword evidence="3" id="KW-1185">Reference proteome</keyword>
<gene>
    <name evidence="2" type="ORF">PIB30_079197</name>
</gene>
<comment type="caution">
    <text evidence="2">The sequence shown here is derived from an EMBL/GenBank/DDBJ whole genome shotgun (WGS) entry which is preliminary data.</text>
</comment>
<accession>A0ABU6QRQ3</accession>